<sequence>MLQVTSLDKQEDTSEWIFENESVDTVTLFEKEEQEIIFENDVEGTFQDDDWDVIGHDDMDLGHATVILGSIMSQEQDALLNSDLDCNNVSIVSDADSFVTPDDKFQAF</sequence>
<accession>A0A7S0C732</accession>
<reference evidence="1" key="1">
    <citation type="submission" date="2021-01" db="EMBL/GenBank/DDBJ databases">
        <authorList>
            <person name="Corre E."/>
            <person name="Pelletier E."/>
            <person name="Niang G."/>
            <person name="Scheremetjew M."/>
            <person name="Finn R."/>
            <person name="Kale V."/>
            <person name="Holt S."/>
            <person name="Cochrane G."/>
            <person name="Meng A."/>
            <person name="Brown T."/>
            <person name="Cohen L."/>
        </authorList>
    </citation>
    <scope>NUCLEOTIDE SEQUENCE</scope>
    <source>
        <strain evidence="1">CCAP1064/1</strain>
    </source>
</reference>
<dbReference type="AlphaFoldDB" id="A0A7S0C732"/>
<evidence type="ECO:0000313" key="1">
    <source>
        <dbReference type="EMBL" id="CAD8414103.1"/>
    </source>
</evidence>
<protein>
    <submittedName>
        <fullName evidence="1">Uncharacterized protein</fullName>
    </submittedName>
</protein>
<organism evidence="1">
    <name type="scientific">Proboscia inermis</name>
    <dbReference type="NCBI Taxonomy" id="420281"/>
    <lineage>
        <taxon>Eukaryota</taxon>
        <taxon>Sar</taxon>
        <taxon>Stramenopiles</taxon>
        <taxon>Ochrophyta</taxon>
        <taxon>Bacillariophyta</taxon>
        <taxon>Coscinodiscophyceae</taxon>
        <taxon>Rhizosoleniophycidae</taxon>
        <taxon>Rhizosoleniales</taxon>
        <taxon>Rhizosoleniaceae</taxon>
        <taxon>Proboscia</taxon>
    </lineage>
</organism>
<dbReference type="EMBL" id="HBEL01021915">
    <property type="protein sequence ID" value="CAD8414103.1"/>
    <property type="molecule type" value="Transcribed_RNA"/>
</dbReference>
<proteinExistence type="predicted"/>
<gene>
    <name evidence="1" type="ORF">PINE0816_LOCUS10236</name>
</gene>
<name>A0A7S0C732_9STRA</name>